<sequence length="136" mass="15833">MEENNVMLNKIETIERCINRINIVYENNPENLKDYTKQDSIMLNIQRVCEASIDLAMHIISKKKLGIPQTSRDAFDVLSKSKTIDDKLSKNLKAMVGFRNIVVHDYQSINLKVVESIIAYNLKDFYDYIDAIKQYL</sequence>
<evidence type="ECO:0008006" key="7">
    <source>
        <dbReference type="Google" id="ProtNLM"/>
    </source>
</evidence>
<dbReference type="PANTHER" id="PTHR33397">
    <property type="entry name" value="UPF0331 PROTEIN YUTE"/>
    <property type="match status" value="1"/>
</dbReference>
<reference evidence="5" key="1">
    <citation type="submission" date="2022-10" db="EMBL/GenBank/DDBJ databases">
        <authorList>
            <person name="Aires J."/>
            <person name="Mesa V."/>
        </authorList>
    </citation>
    <scope>NUCLEOTIDE SEQUENCE</scope>
    <source>
        <strain evidence="5">Clostridium neonatale JD116</strain>
    </source>
</reference>
<evidence type="ECO:0000256" key="4">
    <source>
        <dbReference type="ARBA" id="ARBA00024207"/>
    </source>
</evidence>
<keyword evidence="3" id="KW-0378">Hydrolase</keyword>
<protein>
    <recommendedName>
        <fullName evidence="7">DUF86 domain-containing protein</fullName>
    </recommendedName>
</protein>
<evidence type="ECO:0000256" key="1">
    <source>
        <dbReference type="ARBA" id="ARBA00022649"/>
    </source>
</evidence>
<organism evidence="5 6">
    <name type="scientific">Clostridium neonatale</name>
    <dbReference type="NCBI Taxonomy" id="137838"/>
    <lineage>
        <taxon>Bacteria</taxon>
        <taxon>Bacillati</taxon>
        <taxon>Bacillota</taxon>
        <taxon>Clostridia</taxon>
        <taxon>Eubacteriales</taxon>
        <taxon>Clostridiaceae</taxon>
        <taxon>Clostridium</taxon>
    </lineage>
</organism>
<comment type="caution">
    <text evidence="5">The sequence shown here is derived from an EMBL/GenBank/DDBJ whole genome shotgun (WGS) entry which is preliminary data.</text>
</comment>
<evidence type="ECO:0000313" key="5">
    <source>
        <dbReference type="EMBL" id="CAI3675624.1"/>
    </source>
</evidence>
<dbReference type="GO" id="GO:0110001">
    <property type="term" value="C:toxin-antitoxin complex"/>
    <property type="evidence" value="ECO:0007669"/>
    <property type="project" value="InterPro"/>
</dbReference>
<comment type="similarity">
    <text evidence="4">Belongs to the HepT RNase toxin family.</text>
</comment>
<dbReference type="NCBIfam" id="NF047751">
    <property type="entry name" value="HepT_toxin"/>
    <property type="match status" value="1"/>
</dbReference>
<proteinExistence type="inferred from homology"/>
<dbReference type="InterPro" id="IPR037038">
    <property type="entry name" value="HepT-like_sf"/>
</dbReference>
<name>A0AAD1YMH8_9CLOT</name>
<accession>A0AAD1YMH8</accession>
<dbReference type="GO" id="GO:0004540">
    <property type="term" value="F:RNA nuclease activity"/>
    <property type="evidence" value="ECO:0007669"/>
    <property type="project" value="InterPro"/>
</dbReference>
<evidence type="ECO:0000313" key="6">
    <source>
        <dbReference type="Proteomes" id="UP001189143"/>
    </source>
</evidence>
<dbReference type="RefSeq" id="WP_317049929.1">
    <property type="nucleotide sequence ID" value="NZ_CAMRXC010000295.1"/>
</dbReference>
<dbReference type="PANTHER" id="PTHR33397:SF3">
    <property type="entry name" value="MRNA NUCLEASE HEPT"/>
    <property type="match status" value="1"/>
</dbReference>
<dbReference type="InterPro" id="IPR052379">
    <property type="entry name" value="Type_VII_TA_RNase"/>
</dbReference>
<dbReference type="EMBL" id="CAMTCP010000270">
    <property type="protein sequence ID" value="CAI3675624.1"/>
    <property type="molecule type" value="Genomic_DNA"/>
</dbReference>
<dbReference type="Proteomes" id="UP001189143">
    <property type="component" value="Unassembled WGS sequence"/>
</dbReference>
<dbReference type="Gene3D" id="1.20.120.580">
    <property type="entry name" value="bsu32300-like"/>
    <property type="match status" value="1"/>
</dbReference>
<dbReference type="InterPro" id="IPR008201">
    <property type="entry name" value="HepT-like"/>
</dbReference>
<dbReference type="GO" id="GO:0016787">
    <property type="term" value="F:hydrolase activity"/>
    <property type="evidence" value="ECO:0007669"/>
    <property type="project" value="UniProtKB-KW"/>
</dbReference>
<dbReference type="AlphaFoldDB" id="A0AAD1YMH8"/>
<evidence type="ECO:0000256" key="2">
    <source>
        <dbReference type="ARBA" id="ARBA00022722"/>
    </source>
</evidence>
<keyword evidence="1" id="KW-1277">Toxin-antitoxin system</keyword>
<evidence type="ECO:0000256" key="3">
    <source>
        <dbReference type="ARBA" id="ARBA00022801"/>
    </source>
</evidence>
<gene>
    <name evidence="5" type="ORF">CNEO2_60124</name>
</gene>
<keyword evidence="2" id="KW-0540">Nuclease</keyword>
<dbReference type="Pfam" id="PF01934">
    <property type="entry name" value="HepT-like"/>
    <property type="match status" value="1"/>
</dbReference>